<dbReference type="InterPro" id="IPR008336">
    <property type="entry name" value="TopoI_DNA-bd_euk"/>
</dbReference>
<dbReference type="InterPro" id="IPR011010">
    <property type="entry name" value="DNA_brk_join_enz"/>
</dbReference>
<dbReference type="SUPFAM" id="SSF56349">
    <property type="entry name" value="DNA breaking-rejoining enzymes"/>
    <property type="match status" value="1"/>
</dbReference>
<organism evidence="11 12">
    <name type="scientific">Gigaspora margarita</name>
    <dbReference type="NCBI Taxonomy" id="4874"/>
    <lineage>
        <taxon>Eukaryota</taxon>
        <taxon>Fungi</taxon>
        <taxon>Fungi incertae sedis</taxon>
        <taxon>Mucoromycota</taxon>
        <taxon>Glomeromycotina</taxon>
        <taxon>Glomeromycetes</taxon>
        <taxon>Diversisporales</taxon>
        <taxon>Gigasporaceae</taxon>
        <taxon>Gigaspora</taxon>
    </lineage>
</organism>
<evidence type="ECO:0000256" key="1">
    <source>
        <dbReference type="ARBA" id="ARBA00000213"/>
    </source>
</evidence>
<keyword evidence="12" id="KW-1185">Reference proteome</keyword>
<dbReference type="OrthoDB" id="1298661at2759"/>
<dbReference type="PANTHER" id="PTHR10290:SF3">
    <property type="entry name" value="DNA TOPOISOMERASE 1"/>
    <property type="match status" value="1"/>
</dbReference>
<keyword evidence="5" id="KW-0799">Topoisomerase</keyword>
<dbReference type="InterPro" id="IPR051062">
    <property type="entry name" value="Topoisomerase_IB"/>
</dbReference>
<feature type="domain" description="DNA topoisomerase I eukaryotic-type" evidence="10">
    <location>
        <begin position="25"/>
        <end position="138"/>
    </location>
</feature>
<evidence type="ECO:0000256" key="9">
    <source>
        <dbReference type="PROSITE-ProRule" id="PRU01382"/>
    </source>
</evidence>
<dbReference type="GO" id="GO:0006265">
    <property type="term" value="P:DNA topological change"/>
    <property type="evidence" value="ECO:0007669"/>
    <property type="project" value="InterPro"/>
</dbReference>
<keyword evidence="7 11" id="KW-0413">Isomerase</keyword>
<dbReference type="AlphaFoldDB" id="A0A8H3WZR2"/>
<dbReference type="GO" id="GO:0003677">
    <property type="term" value="F:DNA binding"/>
    <property type="evidence" value="ECO:0007669"/>
    <property type="project" value="UniProtKB-UniRule"/>
</dbReference>
<dbReference type="InterPro" id="IPR013499">
    <property type="entry name" value="TopoI_euk"/>
</dbReference>
<evidence type="ECO:0000256" key="3">
    <source>
        <dbReference type="ARBA" id="ARBA00012891"/>
    </source>
</evidence>
<sequence>MDVKKNWIFEVNSKEKERSQILNFRVKLRIQPEQVTINIGKNAEIPRPPDGKESDRTVTWLTRWKDNVSELTIKKMLTKKLNTIGCCSLRVEHVSPTPSNKVKFDFLGKDSVEYDKEAKVESQVFENLEQFKHGKKIRLYY</sequence>
<dbReference type="InterPro" id="IPR013500">
    <property type="entry name" value="TopoI_cat_euk"/>
</dbReference>
<evidence type="ECO:0000256" key="7">
    <source>
        <dbReference type="ARBA" id="ARBA00023235"/>
    </source>
</evidence>
<evidence type="ECO:0000256" key="6">
    <source>
        <dbReference type="ARBA" id="ARBA00023125"/>
    </source>
</evidence>
<evidence type="ECO:0000256" key="5">
    <source>
        <dbReference type="ARBA" id="ARBA00023029"/>
    </source>
</evidence>
<dbReference type="GO" id="GO:0005694">
    <property type="term" value="C:chromosome"/>
    <property type="evidence" value="ECO:0007669"/>
    <property type="project" value="InterPro"/>
</dbReference>
<evidence type="ECO:0000256" key="8">
    <source>
        <dbReference type="ARBA" id="ARBA00033297"/>
    </source>
</evidence>
<evidence type="ECO:0000313" key="12">
    <source>
        <dbReference type="Proteomes" id="UP000439903"/>
    </source>
</evidence>
<keyword evidence="6 9" id="KW-0238">DNA-binding</keyword>
<comment type="caution">
    <text evidence="9">Lacks conserved residue(s) required for the propagation of feature annotation.</text>
</comment>
<dbReference type="InterPro" id="IPR014711">
    <property type="entry name" value="TopoI_cat_a-hlx-sub_euk"/>
</dbReference>
<dbReference type="Pfam" id="PF01028">
    <property type="entry name" value="Topoisom_I"/>
    <property type="match status" value="1"/>
</dbReference>
<dbReference type="EMBL" id="WTPW01002558">
    <property type="protein sequence ID" value="KAF0377376.1"/>
    <property type="molecule type" value="Genomic_DNA"/>
</dbReference>
<dbReference type="GO" id="GO:0003917">
    <property type="term" value="F:DNA topoisomerase type I (single strand cut, ATP-independent) activity"/>
    <property type="evidence" value="ECO:0007669"/>
    <property type="project" value="UniProtKB-EC"/>
</dbReference>
<dbReference type="EC" id="5.6.2.1" evidence="3"/>
<dbReference type="Gene3D" id="3.90.15.10">
    <property type="entry name" value="Topoisomerase I, Chain A, domain 3"/>
    <property type="match status" value="1"/>
</dbReference>
<name>A0A8H3WZR2_GIGMA</name>
<dbReference type="PROSITE" id="PS52038">
    <property type="entry name" value="TOPO_IB_2"/>
    <property type="match status" value="1"/>
</dbReference>
<accession>A0A8H3WZR2</accession>
<dbReference type="GO" id="GO:0007059">
    <property type="term" value="P:chromosome segregation"/>
    <property type="evidence" value="ECO:0007669"/>
    <property type="project" value="TreeGrafter"/>
</dbReference>
<evidence type="ECO:0000313" key="11">
    <source>
        <dbReference type="EMBL" id="KAF0377376.1"/>
    </source>
</evidence>
<dbReference type="InterPro" id="IPR036202">
    <property type="entry name" value="TopoI_DNA-bd_euk_N_sf"/>
</dbReference>
<reference evidence="11 12" key="1">
    <citation type="journal article" date="2019" name="Environ. Microbiol.">
        <title>At the nexus of three kingdoms: the genome of the mycorrhizal fungus Gigaspora margarita provides insights into plant, endobacterial and fungal interactions.</title>
        <authorList>
            <person name="Venice F."/>
            <person name="Ghignone S."/>
            <person name="Salvioli di Fossalunga A."/>
            <person name="Amselem J."/>
            <person name="Novero M."/>
            <person name="Xianan X."/>
            <person name="Sedzielewska Toro K."/>
            <person name="Morin E."/>
            <person name="Lipzen A."/>
            <person name="Grigoriev I.V."/>
            <person name="Henrissat B."/>
            <person name="Martin F.M."/>
            <person name="Bonfante P."/>
        </authorList>
    </citation>
    <scope>NUCLEOTIDE SEQUENCE [LARGE SCALE GENOMIC DNA]</scope>
    <source>
        <strain evidence="11 12">BEG34</strain>
    </source>
</reference>
<comment type="catalytic activity">
    <reaction evidence="1">
        <text>ATP-independent breakage of single-stranded DNA, followed by passage and rejoining.</text>
        <dbReference type="EC" id="5.6.2.1"/>
    </reaction>
</comment>
<dbReference type="GO" id="GO:0006260">
    <property type="term" value="P:DNA replication"/>
    <property type="evidence" value="ECO:0007669"/>
    <property type="project" value="TreeGrafter"/>
</dbReference>
<proteinExistence type="inferred from homology"/>
<dbReference type="PANTHER" id="PTHR10290">
    <property type="entry name" value="DNA TOPOISOMERASE I"/>
    <property type="match status" value="1"/>
</dbReference>
<dbReference type="Proteomes" id="UP000439903">
    <property type="component" value="Unassembled WGS sequence"/>
</dbReference>
<dbReference type="InterPro" id="IPR001631">
    <property type="entry name" value="TopoI"/>
</dbReference>
<dbReference type="SUPFAM" id="SSF56741">
    <property type="entry name" value="Eukaryotic DNA topoisomerase I, N-terminal DNA-binding fragment"/>
    <property type="match status" value="1"/>
</dbReference>
<dbReference type="Gene3D" id="2.170.11.10">
    <property type="entry name" value="DNA Topoisomerase I, domain 2"/>
    <property type="match status" value="1"/>
</dbReference>
<dbReference type="SMART" id="SM00435">
    <property type="entry name" value="TOPEUc"/>
    <property type="match status" value="1"/>
</dbReference>
<gene>
    <name evidence="11" type="ORF">F8M41_012601</name>
</gene>
<dbReference type="Pfam" id="PF02919">
    <property type="entry name" value="Topoisom_I_N"/>
    <property type="match status" value="1"/>
</dbReference>
<evidence type="ECO:0000256" key="2">
    <source>
        <dbReference type="ARBA" id="ARBA00006645"/>
    </source>
</evidence>
<evidence type="ECO:0000259" key="10">
    <source>
        <dbReference type="SMART" id="SM00435"/>
    </source>
</evidence>
<dbReference type="GO" id="GO:0005730">
    <property type="term" value="C:nucleolus"/>
    <property type="evidence" value="ECO:0007669"/>
    <property type="project" value="TreeGrafter"/>
</dbReference>
<comment type="similarity">
    <text evidence="2">Belongs to the type IB topoisomerase family.</text>
</comment>
<comment type="caution">
    <text evidence="11">The sequence shown here is derived from an EMBL/GenBank/DDBJ whole genome shotgun (WGS) entry which is preliminary data.</text>
</comment>
<dbReference type="InterPro" id="IPR013030">
    <property type="entry name" value="DNA_topo_DNA_db_N_dom2"/>
</dbReference>
<protein>
    <recommendedName>
        <fullName evidence="4">DNA topoisomerase 1</fullName>
        <ecNumber evidence="3">5.6.2.1</ecNumber>
    </recommendedName>
    <alternativeName>
        <fullName evidence="8">DNA topoisomerase I</fullName>
    </alternativeName>
</protein>
<evidence type="ECO:0000256" key="4">
    <source>
        <dbReference type="ARBA" id="ARBA00019632"/>
    </source>
</evidence>
<dbReference type="PRINTS" id="PR00416">
    <property type="entry name" value="EUTPISMRASEI"/>
</dbReference>